<dbReference type="EMBL" id="MFTT01000030">
    <property type="protein sequence ID" value="OGI69240.1"/>
    <property type="molecule type" value="Genomic_DNA"/>
</dbReference>
<sequence length="121" mass="13871">MIIDIKKLKKKLEEEKVLLHGELKRLGVEVSHKREDWEATPVLEETSVNEPDENSLADHFEDFEERSAELNVLKARLKEVNSALARIESNTYGKCRIDGKNIEEDRLEANPAADTCKAHME</sequence>
<reference evidence="2 3" key="1">
    <citation type="journal article" date="2016" name="Nat. Commun.">
        <title>Thousands of microbial genomes shed light on interconnected biogeochemical processes in an aquifer system.</title>
        <authorList>
            <person name="Anantharaman K."/>
            <person name="Brown C.T."/>
            <person name="Hug L.A."/>
            <person name="Sharon I."/>
            <person name="Castelle C.J."/>
            <person name="Probst A.J."/>
            <person name="Thomas B.C."/>
            <person name="Singh A."/>
            <person name="Wilkins M.J."/>
            <person name="Karaoz U."/>
            <person name="Brodie E.L."/>
            <person name="Williams K.H."/>
            <person name="Hubbard S.S."/>
            <person name="Banfield J.F."/>
        </authorList>
    </citation>
    <scope>NUCLEOTIDE SEQUENCE [LARGE SCALE GENOMIC DNA]</scope>
</reference>
<protein>
    <submittedName>
        <fullName evidence="2">Uncharacterized protein</fullName>
    </submittedName>
</protein>
<evidence type="ECO:0000313" key="3">
    <source>
        <dbReference type="Proteomes" id="UP000178059"/>
    </source>
</evidence>
<gene>
    <name evidence="2" type="ORF">A2824_01705</name>
</gene>
<evidence type="ECO:0000313" key="2">
    <source>
        <dbReference type="EMBL" id="OGI69240.1"/>
    </source>
</evidence>
<organism evidence="2 3">
    <name type="scientific">Candidatus Nomurabacteria bacterium RIFCSPHIGHO2_01_FULL_42_16</name>
    <dbReference type="NCBI Taxonomy" id="1801743"/>
    <lineage>
        <taxon>Bacteria</taxon>
        <taxon>Candidatus Nomuraibacteriota</taxon>
    </lineage>
</organism>
<dbReference type="PANTHER" id="PTHR33823:SF5">
    <property type="entry name" value="DNAK SUPPRESSOR PROTEIN"/>
    <property type="match status" value="1"/>
</dbReference>
<dbReference type="STRING" id="1801743.A2824_01705"/>
<proteinExistence type="predicted"/>
<comment type="caution">
    <text evidence="1">Lacks conserved residue(s) required for the propagation of feature annotation.</text>
</comment>
<accession>A0A1F6VHX2</accession>
<dbReference type="InterPro" id="IPR037187">
    <property type="entry name" value="DnaK_N"/>
</dbReference>
<dbReference type="SUPFAM" id="SSF109635">
    <property type="entry name" value="DnaK suppressor protein DksA, alpha-hairpin domain"/>
    <property type="match status" value="1"/>
</dbReference>
<dbReference type="Proteomes" id="UP000178059">
    <property type="component" value="Unassembled WGS sequence"/>
</dbReference>
<comment type="caution">
    <text evidence="2">The sequence shown here is derived from an EMBL/GenBank/DDBJ whole genome shotgun (WGS) entry which is preliminary data.</text>
</comment>
<dbReference type="AlphaFoldDB" id="A0A1F6VHX2"/>
<dbReference type="PROSITE" id="PS51128">
    <property type="entry name" value="ZF_DKSA_2"/>
    <property type="match status" value="1"/>
</dbReference>
<evidence type="ECO:0000256" key="1">
    <source>
        <dbReference type="PROSITE-ProRule" id="PRU00510"/>
    </source>
</evidence>
<name>A0A1F6VHX2_9BACT</name>
<dbReference type="Gene3D" id="1.20.120.910">
    <property type="entry name" value="DksA, coiled-coil domain"/>
    <property type="match status" value="1"/>
</dbReference>
<dbReference type="PANTHER" id="PTHR33823">
    <property type="entry name" value="RNA POLYMERASE-BINDING TRANSCRIPTION FACTOR DKSA-RELATED"/>
    <property type="match status" value="1"/>
</dbReference>